<feature type="region of interest" description="Disordered" evidence="1">
    <location>
        <begin position="1"/>
        <end position="33"/>
    </location>
</feature>
<dbReference type="RefSeq" id="WP_220270029.1">
    <property type="nucleotide sequence ID" value="NZ_QEIM01000114.1"/>
</dbReference>
<keyword evidence="2" id="KW-0812">Transmembrane</keyword>
<reference evidence="3 4" key="1">
    <citation type="submission" date="2018-04" db="EMBL/GenBank/DDBJ databases">
        <title>Novel actinobacteria from marine sediment.</title>
        <authorList>
            <person name="Ng Z.Y."/>
            <person name="Tan G.Y.A."/>
        </authorList>
    </citation>
    <scope>NUCLEOTIDE SEQUENCE [LARGE SCALE GENOMIC DNA]</scope>
    <source>
        <strain evidence="3 4">TPS81</strain>
    </source>
</reference>
<evidence type="ECO:0008006" key="5">
    <source>
        <dbReference type="Google" id="ProtNLM"/>
    </source>
</evidence>
<evidence type="ECO:0000256" key="1">
    <source>
        <dbReference type="SAM" id="MobiDB-lite"/>
    </source>
</evidence>
<keyword evidence="2" id="KW-0472">Membrane</keyword>
<dbReference type="Gene3D" id="3.40.50.300">
    <property type="entry name" value="P-loop containing nucleotide triphosphate hydrolases"/>
    <property type="match status" value="1"/>
</dbReference>
<keyword evidence="4" id="KW-1185">Reference proteome</keyword>
<dbReference type="AlphaFoldDB" id="A0A368T466"/>
<dbReference type="EMBL" id="QEIN01000109">
    <property type="protein sequence ID" value="RCV57666.1"/>
    <property type="molecule type" value="Genomic_DNA"/>
</dbReference>
<feature type="transmembrane region" description="Helical" evidence="2">
    <location>
        <begin position="159"/>
        <end position="184"/>
    </location>
</feature>
<name>A0A368T466_9ACTN</name>
<dbReference type="InterPro" id="IPR027417">
    <property type="entry name" value="P-loop_NTPase"/>
</dbReference>
<feature type="compositionally biased region" description="Basic residues" evidence="1">
    <location>
        <begin position="1"/>
        <end position="11"/>
    </location>
</feature>
<gene>
    <name evidence="3" type="ORF">DEF24_14925</name>
</gene>
<protein>
    <recommendedName>
        <fullName evidence="5">FtsK domain-containing protein</fullName>
    </recommendedName>
</protein>
<dbReference type="Proteomes" id="UP000253318">
    <property type="component" value="Unassembled WGS sequence"/>
</dbReference>
<proteinExistence type="predicted"/>
<evidence type="ECO:0000313" key="3">
    <source>
        <dbReference type="EMBL" id="RCV57666.1"/>
    </source>
</evidence>
<feature type="non-terminal residue" evidence="3">
    <location>
        <position position="419"/>
    </location>
</feature>
<organism evidence="3 4">
    <name type="scientific">Marinitenerispora sediminis</name>
    <dbReference type="NCBI Taxonomy" id="1931232"/>
    <lineage>
        <taxon>Bacteria</taxon>
        <taxon>Bacillati</taxon>
        <taxon>Actinomycetota</taxon>
        <taxon>Actinomycetes</taxon>
        <taxon>Streptosporangiales</taxon>
        <taxon>Nocardiopsidaceae</taxon>
        <taxon>Marinitenerispora</taxon>
    </lineage>
</organism>
<evidence type="ECO:0000256" key="2">
    <source>
        <dbReference type="SAM" id="Phobius"/>
    </source>
</evidence>
<evidence type="ECO:0000313" key="4">
    <source>
        <dbReference type="Proteomes" id="UP000253318"/>
    </source>
</evidence>
<comment type="caution">
    <text evidence="3">The sequence shown here is derived from an EMBL/GenBank/DDBJ whole genome shotgun (WGS) entry which is preliminary data.</text>
</comment>
<keyword evidence="2" id="KW-1133">Transmembrane helix</keyword>
<sequence>MARQTKQRRHLSVVPGAEDAPHPPTDTAEPERVEAPLEPTAVYASEAATTRTAAGAAERARHVLATGHTYAALAWLRYWDVAMGYVMDPELRQEMVDQAERDLDHKRVAAAKKARRALSPEDKRAAQREIARLERRCVSELEVDARTLAARSGRLLRRLALPAAVVVGPVLMAANGMWIGVLIWPAAWGWLAVQGRAHAIAEGTTTATELPPTAVAGAPRPPAVTGALANPATASGAAQPTRLVGATVAESRILERLADWPTHTQGRGLDGVTPSVPTLDDSGIAVVMHLSGTWTPAQLDKKAGLLRAVLKIPTRTRMEITPGDAGDEARVRIRTRIPKRDTTWHPGREGIGLDSDTGEVVAMAPGRKLIAGTSGAGKSVLLRVVMAGGVCSEEPTAVVYIDGKGEESALWVGKARIAV</sequence>
<accession>A0A368T466</accession>